<comment type="caution">
    <text evidence="1">The sequence shown here is derived from an EMBL/GenBank/DDBJ whole genome shotgun (WGS) entry which is preliminary data.</text>
</comment>
<dbReference type="Proteomes" id="UP001632037">
    <property type="component" value="Unassembled WGS sequence"/>
</dbReference>
<name>A0ABD3EVX5_9STRA</name>
<proteinExistence type="predicted"/>
<evidence type="ECO:0000313" key="2">
    <source>
        <dbReference type="Proteomes" id="UP001632037"/>
    </source>
</evidence>
<dbReference type="EMBL" id="JBIMZQ010000068">
    <property type="protein sequence ID" value="KAL3657169.1"/>
    <property type="molecule type" value="Genomic_DNA"/>
</dbReference>
<dbReference type="InterPro" id="IPR052727">
    <property type="entry name" value="Rab4/Rab5_effector"/>
</dbReference>
<protein>
    <recommendedName>
        <fullName evidence="3">FYVE-type domain-containing protein</fullName>
    </recommendedName>
</protein>
<sequence>MDVNYPPKPFTLPPAAAKALEQLADQFVAETLSESDEFIYQSRVVDKVQWKTLKTKDSVTAFRSRVCAPSSKSRSRIDSEDADALAQSPEMPEFYPITEKNIQSALSASYLGVSATCPEAHDREGTVYQEPKTMDKSRPKNSPMVFCTGFSPGTVEDAALGFLAETEARTQLRTLMCTEAQVDRVQILARIQGPSFEDPFRFLGVKWMALSIPGAAKRYLKPRDYLLLESSGMALDSDGERFCYLLSHSIVLDQVPEFGCFERQTFSACHIVRPSKGEGEVEIFSRGFKMATKSLVERLSMNQYCDVLLAVPLMIEEAYTRKLIWLLRTEARGVRSLRMALVPTEPGQALEACLSCNDKLNSGIGKLFGYSICVLCRQCACRKCTVKRFLPREAGNSKKKIALKFCLKCYLEAKNLSAWQVGINSLSVTGQELMQ</sequence>
<gene>
    <name evidence="1" type="ORF">V7S43_017963</name>
</gene>
<organism evidence="1 2">
    <name type="scientific">Phytophthora oleae</name>
    <dbReference type="NCBI Taxonomy" id="2107226"/>
    <lineage>
        <taxon>Eukaryota</taxon>
        <taxon>Sar</taxon>
        <taxon>Stramenopiles</taxon>
        <taxon>Oomycota</taxon>
        <taxon>Peronosporomycetes</taxon>
        <taxon>Peronosporales</taxon>
        <taxon>Peronosporaceae</taxon>
        <taxon>Phytophthora</taxon>
    </lineage>
</organism>
<dbReference type="AlphaFoldDB" id="A0ABD3EVX5"/>
<evidence type="ECO:0008006" key="3">
    <source>
        <dbReference type="Google" id="ProtNLM"/>
    </source>
</evidence>
<accession>A0ABD3EVX5</accession>
<evidence type="ECO:0000313" key="1">
    <source>
        <dbReference type="EMBL" id="KAL3657169.1"/>
    </source>
</evidence>
<reference evidence="1 2" key="1">
    <citation type="submission" date="2024-09" db="EMBL/GenBank/DDBJ databases">
        <title>Genome sequencing and assembly of Phytophthora oleae, isolate VK10A, causative agent of rot of olive drupes.</title>
        <authorList>
            <person name="Conti Taguali S."/>
            <person name="Riolo M."/>
            <person name="La Spada F."/>
            <person name="Cacciola S.O."/>
            <person name="Dionisio G."/>
        </authorList>
    </citation>
    <scope>NUCLEOTIDE SEQUENCE [LARGE SCALE GENOMIC DNA]</scope>
    <source>
        <strain evidence="1 2">VK10A</strain>
    </source>
</reference>
<dbReference type="PANTHER" id="PTHR13510">
    <property type="entry name" value="FYVE-FINGER-CONTAINING RAB5 EFFECTOR PROTEIN RABENOSYN-5-RELATED"/>
    <property type="match status" value="1"/>
</dbReference>
<dbReference type="PANTHER" id="PTHR13510:SF44">
    <property type="entry name" value="RABENOSYN-5"/>
    <property type="match status" value="1"/>
</dbReference>
<keyword evidence="2" id="KW-1185">Reference proteome</keyword>